<name>A0A841R1D0_9SPIO</name>
<sequence>MKNKVNHELHYEQIALGELKPENEYDKDKIRSIEESNQKILKEYPPELMAAQIKMRMNEPNRDAVQNRRIFRRIYIPLSAAAVFLLFIAIYPVLFERTGTNTSMESDTVRFKGNGPSLYIYRNENGETELLGNNTIVKEKDLLQISYDAQGARYGVIFSIDGRGAVTLHFPGNIYSSTRLDSGGKVLLPYSYELDNAPFFERFFFVTSEHEIDASVIMEKAGRIAKGNKSEMLILPEDQRQQSMILFKEEVE</sequence>
<reference evidence="2 3" key="1">
    <citation type="submission" date="2020-08" db="EMBL/GenBank/DDBJ databases">
        <title>Genomic Encyclopedia of Type Strains, Phase IV (KMG-IV): sequencing the most valuable type-strain genomes for metagenomic binning, comparative biology and taxonomic classification.</title>
        <authorList>
            <person name="Goeker M."/>
        </authorList>
    </citation>
    <scope>NUCLEOTIDE SEQUENCE [LARGE SCALE GENOMIC DNA]</scope>
    <source>
        <strain evidence="2 3">DSM 2461</strain>
    </source>
</reference>
<evidence type="ECO:0000313" key="2">
    <source>
        <dbReference type="EMBL" id="MBB6478784.1"/>
    </source>
</evidence>
<keyword evidence="1" id="KW-1133">Transmembrane helix</keyword>
<dbReference type="AlphaFoldDB" id="A0A841R1D0"/>
<dbReference type="EMBL" id="JACHGJ010000001">
    <property type="protein sequence ID" value="MBB6478784.1"/>
    <property type="molecule type" value="Genomic_DNA"/>
</dbReference>
<keyword evidence="3" id="KW-1185">Reference proteome</keyword>
<dbReference type="RefSeq" id="WP_184743004.1">
    <property type="nucleotide sequence ID" value="NZ_JACHGJ010000001.1"/>
</dbReference>
<proteinExistence type="predicted"/>
<comment type="caution">
    <text evidence="2">The sequence shown here is derived from an EMBL/GenBank/DDBJ whole genome shotgun (WGS) entry which is preliminary data.</text>
</comment>
<keyword evidence="1" id="KW-0472">Membrane</keyword>
<protein>
    <recommendedName>
        <fullName evidence="4">DUF4384 domain-containing protein</fullName>
    </recommendedName>
</protein>
<organism evidence="2 3">
    <name type="scientific">Spirochaeta isovalerica</name>
    <dbReference type="NCBI Taxonomy" id="150"/>
    <lineage>
        <taxon>Bacteria</taxon>
        <taxon>Pseudomonadati</taxon>
        <taxon>Spirochaetota</taxon>
        <taxon>Spirochaetia</taxon>
        <taxon>Spirochaetales</taxon>
        <taxon>Spirochaetaceae</taxon>
        <taxon>Spirochaeta</taxon>
    </lineage>
</organism>
<dbReference type="Proteomes" id="UP000587760">
    <property type="component" value="Unassembled WGS sequence"/>
</dbReference>
<evidence type="ECO:0000256" key="1">
    <source>
        <dbReference type="SAM" id="Phobius"/>
    </source>
</evidence>
<evidence type="ECO:0008006" key="4">
    <source>
        <dbReference type="Google" id="ProtNLM"/>
    </source>
</evidence>
<accession>A0A841R1D0</accession>
<gene>
    <name evidence="2" type="ORF">HNR50_000417</name>
</gene>
<evidence type="ECO:0000313" key="3">
    <source>
        <dbReference type="Proteomes" id="UP000587760"/>
    </source>
</evidence>
<feature type="transmembrane region" description="Helical" evidence="1">
    <location>
        <begin position="74"/>
        <end position="94"/>
    </location>
</feature>
<keyword evidence="1" id="KW-0812">Transmembrane</keyword>